<name>A0A5B7IDX9_PORTR</name>
<dbReference type="AlphaFoldDB" id="A0A5B7IDX9"/>
<comment type="caution">
    <text evidence="1">The sequence shown here is derived from an EMBL/GenBank/DDBJ whole genome shotgun (WGS) entry which is preliminary data.</text>
</comment>
<proteinExistence type="predicted"/>
<reference evidence="1 2" key="1">
    <citation type="submission" date="2019-05" db="EMBL/GenBank/DDBJ databases">
        <title>Another draft genome of Portunus trituberculatus and its Hox gene families provides insights of decapod evolution.</title>
        <authorList>
            <person name="Jeong J.-H."/>
            <person name="Song I."/>
            <person name="Kim S."/>
            <person name="Choi T."/>
            <person name="Kim D."/>
            <person name="Ryu S."/>
            <person name="Kim W."/>
        </authorList>
    </citation>
    <scope>NUCLEOTIDE SEQUENCE [LARGE SCALE GENOMIC DNA]</scope>
    <source>
        <tissue evidence="1">Muscle</tissue>
    </source>
</reference>
<organism evidence="1 2">
    <name type="scientific">Portunus trituberculatus</name>
    <name type="common">Swimming crab</name>
    <name type="synonym">Neptunus trituberculatus</name>
    <dbReference type="NCBI Taxonomy" id="210409"/>
    <lineage>
        <taxon>Eukaryota</taxon>
        <taxon>Metazoa</taxon>
        <taxon>Ecdysozoa</taxon>
        <taxon>Arthropoda</taxon>
        <taxon>Crustacea</taxon>
        <taxon>Multicrustacea</taxon>
        <taxon>Malacostraca</taxon>
        <taxon>Eumalacostraca</taxon>
        <taxon>Eucarida</taxon>
        <taxon>Decapoda</taxon>
        <taxon>Pleocyemata</taxon>
        <taxon>Brachyura</taxon>
        <taxon>Eubrachyura</taxon>
        <taxon>Portunoidea</taxon>
        <taxon>Portunidae</taxon>
        <taxon>Portuninae</taxon>
        <taxon>Portunus</taxon>
    </lineage>
</organism>
<dbReference type="EMBL" id="VSRR010052849">
    <property type="protein sequence ID" value="MPC80049.1"/>
    <property type="molecule type" value="Genomic_DNA"/>
</dbReference>
<sequence length="108" mass="11838">MGHGCFGERAERAERLVLRCQTCHRRCRQPSSPLGYLACHFSLGLAVIVIHSVKQGVAQARRRSVSHNHHNVSIVCATDARQEVVSAVTLAKKCQQLSLVSTASKHVP</sequence>
<accession>A0A5B7IDX9</accession>
<protein>
    <submittedName>
        <fullName evidence="1">Uncharacterized protein</fullName>
    </submittedName>
</protein>
<evidence type="ECO:0000313" key="1">
    <source>
        <dbReference type="EMBL" id="MPC80049.1"/>
    </source>
</evidence>
<evidence type="ECO:0000313" key="2">
    <source>
        <dbReference type="Proteomes" id="UP000324222"/>
    </source>
</evidence>
<gene>
    <name evidence="1" type="ORF">E2C01_074612</name>
</gene>
<keyword evidence="2" id="KW-1185">Reference proteome</keyword>
<dbReference type="Proteomes" id="UP000324222">
    <property type="component" value="Unassembled WGS sequence"/>
</dbReference>